<dbReference type="STRING" id="1236220.SAMN04488112_105186"/>
<dbReference type="OrthoDB" id="2991326at2"/>
<feature type="compositionally biased region" description="Basic and acidic residues" evidence="1">
    <location>
        <begin position="50"/>
        <end position="59"/>
    </location>
</feature>
<name>A0A1G6KCT3_9BACL</name>
<keyword evidence="3" id="KW-1185">Reference proteome</keyword>
<accession>A0A1G6KCT3</accession>
<reference evidence="2 3" key="1">
    <citation type="submission" date="2016-10" db="EMBL/GenBank/DDBJ databases">
        <authorList>
            <person name="de Groot N.N."/>
        </authorList>
    </citation>
    <scope>NUCLEOTIDE SEQUENCE [LARGE SCALE GENOMIC DNA]</scope>
    <source>
        <strain evidence="2 3">DSM 45514</strain>
    </source>
</reference>
<feature type="region of interest" description="Disordered" evidence="1">
    <location>
        <begin position="1"/>
        <end position="59"/>
    </location>
</feature>
<evidence type="ECO:0000313" key="2">
    <source>
        <dbReference type="EMBL" id="SDC28763.1"/>
    </source>
</evidence>
<evidence type="ECO:0000313" key="3">
    <source>
        <dbReference type="Proteomes" id="UP000199387"/>
    </source>
</evidence>
<proteinExistence type="predicted"/>
<dbReference type="AlphaFoldDB" id="A0A1G6KCT3"/>
<dbReference type="RefSeq" id="WP_091567395.1">
    <property type="nucleotide sequence ID" value="NZ_FMZA01000005.1"/>
</dbReference>
<protein>
    <submittedName>
        <fullName evidence="2">Uncharacterized protein</fullName>
    </submittedName>
</protein>
<sequence length="59" mass="6734">MADKEPNPDTKAYMGPDMEGSLTAIPEQQKTRVTRRPHRVEEDQLPPGEMDIRGLKKRS</sequence>
<organism evidence="2 3">
    <name type="scientific">Melghirimyces thermohalophilus</name>
    <dbReference type="NCBI Taxonomy" id="1236220"/>
    <lineage>
        <taxon>Bacteria</taxon>
        <taxon>Bacillati</taxon>
        <taxon>Bacillota</taxon>
        <taxon>Bacilli</taxon>
        <taxon>Bacillales</taxon>
        <taxon>Thermoactinomycetaceae</taxon>
        <taxon>Melghirimyces</taxon>
    </lineage>
</organism>
<gene>
    <name evidence="2" type="ORF">SAMN04488112_105186</name>
</gene>
<evidence type="ECO:0000256" key="1">
    <source>
        <dbReference type="SAM" id="MobiDB-lite"/>
    </source>
</evidence>
<dbReference type="EMBL" id="FMZA01000005">
    <property type="protein sequence ID" value="SDC28763.1"/>
    <property type="molecule type" value="Genomic_DNA"/>
</dbReference>
<dbReference type="Proteomes" id="UP000199387">
    <property type="component" value="Unassembled WGS sequence"/>
</dbReference>